<name>A0ACB7X147_9ERIC</name>
<proteinExistence type="predicted"/>
<dbReference type="EMBL" id="CM037152">
    <property type="protein sequence ID" value="KAH7834394.1"/>
    <property type="molecule type" value="Genomic_DNA"/>
</dbReference>
<protein>
    <submittedName>
        <fullName evidence="1">Uncharacterized protein</fullName>
    </submittedName>
</protein>
<gene>
    <name evidence="1" type="ORF">Vadar_015542</name>
</gene>
<organism evidence="1 2">
    <name type="scientific">Vaccinium darrowii</name>
    <dbReference type="NCBI Taxonomy" id="229202"/>
    <lineage>
        <taxon>Eukaryota</taxon>
        <taxon>Viridiplantae</taxon>
        <taxon>Streptophyta</taxon>
        <taxon>Embryophyta</taxon>
        <taxon>Tracheophyta</taxon>
        <taxon>Spermatophyta</taxon>
        <taxon>Magnoliopsida</taxon>
        <taxon>eudicotyledons</taxon>
        <taxon>Gunneridae</taxon>
        <taxon>Pentapetalae</taxon>
        <taxon>asterids</taxon>
        <taxon>Ericales</taxon>
        <taxon>Ericaceae</taxon>
        <taxon>Vaccinioideae</taxon>
        <taxon>Vaccinieae</taxon>
        <taxon>Vaccinium</taxon>
    </lineage>
</organism>
<evidence type="ECO:0000313" key="2">
    <source>
        <dbReference type="Proteomes" id="UP000828048"/>
    </source>
</evidence>
<comment type="caution">
    <text evidence="1">The sequence shown here is derived from an EMBL/GenBank/DDBJ whole genome shotgun (WGS) entry which is preliminary data.</text>
</comment>
<reference evidence="1 2" key="1">
    <citation type="journal article" date="2021" name="Hortic Res">
        <title>High-quality reference genome and annotation aids understanding of berry development for evergreen blueberry (Vaccinium darrowii).</title>
        <authorList>
            <person name="Yu J."/>
            <person name="Hulse-Kemp A.M."/>
            <person name="Babiker E."/>
            <person name="Staton M."/>
        </authorList>
    </citation>
    <scope>NUCLEOTIDE SEQUENCE [LARGE SCALE GENOMIC DNA]</scope>
    <source>
        <strain evidence="2">cv. NJ 8807/NJ 8810</strain>
        <tissue evidence="1">Young leaf</tissue>
    </source>
</reference>
<sequence>MGLKSKKGKPSPLHKNPTKNPRSWPDLPSQLLTLLAKNSTLMQNISYGGNVTKFYRLPPKQCNPTGKSPFPQLFINDNGQTDQCRDKSQYHSDIFNITFRFGEFWPFRRWTPHRDIYGYIVGYSQGMVICRNAVEPSKYGVWDPINRPWWDPPLWDVSVPFKHVALSSSPKDYNSICTVMVLTGIQKPAFAFYDKGGKCEWFMQDSTIVEPYYSSNHQLMQFTNAIAFKGKFYALSLQGTLAVIEKIDSHFSITSLSTNRAVPSVPSMCFKEYLVESDGEIFLVFLISKKSIHSVKNVEVYRLQYDRLSWEKMEGIGERTLFVGANCCMTVNACKMGCRENCIYFTYEKVDEWWVYDMERGNISLGKISSVG</sequence>
<accession>A0ACB7X147</accession>
<evidence type="ECO:0000313" key="1">
    <source>
        <dbReference type="EMBL" id="KAH7834394.1"/>
    </source>
</evidence>
<keyword evidence="2" id="KW-1185">Reference proteome</keyword>
<dbReference type="Proteomes" id="UP000828048">
    <property type="component" value="Chromosome 2"/>
</dbReference>